<organism evidence="2 3">
    <name type="scientific">Natronorubrum texcoconense</name>
    <dbReference type="NCBI Taxonomy" id="1095776"/>
    <lineage>
        <taxon>Archaea</taxon>
        <taxon>Methanobacteriati</taxon>
        <taxon>Methanobacteriota</taxon>
        <taxon>Stenosarchaea group</taxon>
        <taxon>Halobacteria</taxon>
        <taxon>Halobacteriales</taxon>
        <taxon>Natrialbaceae</taxon>
        <taxon>Natronorubrum</taxon>
    </lineage>
</organism>
<proteinExistence type="predicted"/>
<evidence type="ECO:0008006" key="4">
    <source>
        <dbReference type="Google" id="ProtNLM"/>
    </source>
</evidence>
<dbReference type="Proteomes" id="UP000198882">
    <property type="component" value="Unassembled WGS sequence"/>
</dbReference>
<evidence type="ECO:0000313" key="2">
    <source>
        <dbReference type="EMBL" id="SDK72418.1"/>
    </source>
</evidence>
<accession>A0A1G9E8J0</accession>
<protein>
    <recommendedName>
        <fullName evidence="4">LexA-binding, inner membrane-associated hydrolase</fullName>
    </recommendedName>
</protein>
<dbReference type="STRING" id="1095776.SAMN04515672_3804"/>
<feature type="transmembrane region" description="Helical" evidence="1">
    <location>
        <begin position="79"/>
        <end position="97"/>
    </location>
</feature>
<name>A0A1G9E8J0_9EURY</name>
<reference evidence="3" key="1">
    <citation type="submission" date="2016-10" db="EMBL/GenBank/DDBJ databases">
        <authorList>
            <person name="Varghese N."/>
            <person name="Submissions S."/>
        </authorList>
    </citation>
    <scope>NUCLEOTIDE SEQUENCE [LARGE SCALE GENOMIC DNA]</scope>
    <source>
        <strain evidence="3">B4,CECT 8067,JCM 17497</strain>
    </source>
</reference>
<evidence type="ECO:0000313" key="3">
    <source>
        <dbReference type="Proteomes" id="UP000198882"/>
    </source>
</evidence>
<keyword evidence="1" id="KW-0812">Transmembrane</keyword>
<evidence type="ECO:0000256" key="1">
    <source>
        <dbReference type="SAM" id="Phobius"/>
    </source>
</evidence>
<dbReference type="EMBL" id="FNFE01000006">
    <property type="protein sequence ID" value="SDK72418.1"/>
    <property type="molecule type" value="Genomic_DNA"/>
</dbReference>
<dbReference type="RefSeq" id="WP_090310590.1">
    <property type="nucleotide sequence ID" value="NZ_FNFE01000006.1"/>
</dbReference>
<keyword evidence="1" id="KW-1133">Transmembrane helix</keyword>
<keyword evidence="1" id="KW-0472">Membrane</keyword>
<dbReference type="OrthoDB" id="236291at2157"/>
<gene>
    <name evidence="2" type="ORF">SAMN04515672_3804</name>
</gene>
<keyword evidence="3" id="KW-1185">Reference proteome</keyword>
<sequence>MSQAILHFAVGGTLTALLIALVPDVPYPRTLVLIGGGWAMIPDAAKLASHPALLALHDSPVADIFWFHRTLDHLDESDSVRLASVALVIFIVVTSLLERRSYRAPEVVRERGDGD</sequence>
<dbReference type="AlphaFoldDB" id="A0A1G9E8J0"/>